<name>A0A6A6UV39_9PLEO</name>
<evidence type="ECO:0000313" key="2">
    <source>
        <dbReference type="EMBL" id="KAF2742005.1"/>
    </source>
</evidence>
<evidence type="ECO:0000313" key="3">
    <source>
        <dbReference type="Proteomes" id="UP000799440"/>
    </source>
</evidence>
<feature type="region of interest" description="Disordered" evidence="1">
    <location>
        <begin position="128"/>
        <end position="161"/>
    </location>
</feature>
<proteinExistence type="predicted"/>
<reference evidence="2" key="1">
    <citation type="journal article" date="2020" name="Stud. Mycol.">
        <title>101 Dothideomycetes genomes: a test case for predicting lifestyles and emergence of pathogens.</title>
        <authorList>
            <person name="Haridas S."/>
            <person name="Albert R."/>
            <person name="Binder M."/>
            <person name="Bloem J."/>
            <person name="Labutti K."/>
            <person name="Salamov A."/>
            <person name="Andreopoulos B."/>
            <person name="Baker S."/>
            <person name="Barry K."/>
            <person name="Bills G."/>
            <person name="Bluhm B."/>
            <person name="Cannon C."/>
            <person name="Castanera R."/>
            <person name="Culley D."/>
            <person name="Daum C."/>
            <person name="Ezra D."/>
            <person name="Gonzalez J."/>
            <person name="Henrissat B."/>
            <person name="Kuo A."/>
            <person name="Liang C."/>
            <person name="Lipzen A."/>
            <person name="Lutzoni F."/>
            <person name="Magnuson J."/>
            <person name="Mondo S."/>
            <person name="Nolan M."/>
            <person name="Ohm R."/>
            <person name="Pangilinan J."/>
            <person name="Park H.-J."/>
            <person name="Ramirez L."/>
            <person name="Alfaro M."/>
            <person name="Sun H."/>
            <person name="Tritt A."/>
            <person name="Yoshinaga Y."/>
            <person name="Zwiers L.-H."/>
            <person name="Turgeon B."/>
            <person name="Goodwin S."/>
            <person name="Spatafora J."/>
            <person name="Crous P."/>
            <person name="Grigoriev I."/>
        </authorList>
    </citation>
    <scope>NUCLEOTIDE SEQUENCE</scope>
    <source>
        <strain evidence="2">CBS 119925</strain>
    </source>
</reference>
<organism evidence="2 3">
    <name type="scientific">Sporormia fimetaria CBS 119925</name>
    <dbReference type="NCBI Taxonomy" id="1340428"/>
    <lineage>
        <taxon>Eukaryota</taxon>
        <taxon>Fungi</taxon>
        <taxon>Dikarya</taxon>
        <taxon>Ascomycota</taxon>
        <taxon>Pezizomycotina</taxon>
        <taxon>Dothideomycetes</taxon>
        <taxon>Pleosporomycetidae</taxon>
        <taxon>Pleosporales</taxon>
        <taxon>Sporormiaceae</taxon>
        <taxon>Sporormia</taxon>
    </lineage>
</organism>
<feature type="region of interest" description="Disordered" evidence="1">
    <location>
        <begin position="73"/>
        <end position="103"/>
    </location>
</feature>
<protein>
    <submittedName>
        <fullName evidence="2">Uncharacterized protein</fullName>
    </submittedName>
</protein>
<sequence>MAYETRPSGRDDRCGLHLANLRQTVSGNRFDAEARRYRTAINDFDDKVRRCKEELGPAADMSSNAARAFSTTDPEVDFNAGTGSNAHATPSLPALAAPQPFTHGTTTPVATAAAMGLHQAELVDGYHVDPYAGQAPNSRIPPPQATGEAQSSQVKDQGGGL</sequence>
<gene>
    <name evidence="2" type="ORF">M011DRAFT_482061</name>
</gene>
<accession>A0A6A6UV39</accession>
<dbReference type="Proteomes" id="UP000799440">
    <property type="component" value="Unassembled WGS sequence"/>
</dbReference>
<evidence type="ECO:0000256" key="1">
    <source>
        <dbReference type="SAM" id="MobiDB-lite"/>
    </source>
</evidence>
<dbReference type="AlphaFoldDB" id="A0A6A6UV39"/>
<keyword evidence="3" id="KW-1185">Reference proteome</keyword>
<dbReference type="EMBL" id="MU006617">
    <property type="protein sequence ID" value="KAF2742005.1"/>
    <property type="molecule type" value="Genomic_DNA"/>
</dbReference>